<keyword evidence="13 16" id="KW-0472">Membrane</keyword>
<dbReference type="PANTHER" id="PTHR13872:SF1">
    <property type="entry name" value="DOLICHYL-DIPHOSPHOOLIGOSACCHARIDE--PROTEIN GLYCOSYLTRANSFERASE SUBUNIT STT3B"/>
    <property type="match status" value="1"/>
</dbReference>
<dbReference type="Pfam" id="PF02516">
    <property type="entry name" value="STT3"/>
    <property type="match status" value="1"/>
</dbReference>
<dbReference type="KEGG" id="tva:4765549"/>
<name>A2EI94_TRIV3</name>
<dbReference type="PROSITE" id="PS51257">
    <property type="entry name" value="PROKAR_LIPOPROTEIN"/>
    <property type="match status" value="1"/>
</dbReference>
<dbReference type="VEuPathDB" id="TrichDB:TVAGG3_0858540"/>
<feature type="transmembrane region" description="Helical" evidence="16">
    <location>
        <begin position="437"/>
        <end position="458"/>
    </location>
</feature>
<dbReference type="OMA" id="ETAYEIM"/>
<evidence type="ECO:0000256" key="11">
    <source>
        <dbReference type="ARBA" id="ARBA00022842"/>
    </source>
</evidence>
<feature type="domain" description="Oligosaccharyl transferase STT3 N-terminal" evidence="17">
    <location>
        <begin position="11"/>
        <end position="415"/>
    </location>
</feature>
<evidence type="ECO:0000313" key="19">
    <source>
        <dbReference type="EMBL" id="EAY07654.1"/>
    </source>
</evidence>
<dbReference type="InterPro" id="IPR048307">
    <property type="entry name" value="STT3_N"/>
</dbReference>
<dbReference type="eggNOG" id="KOG2292">
    <property type="taxonomic scope" value="Eukaryota"/>
</dbReference>
<organism evidence="19 20">
    <name type="scientific">Trichomonas vaginalis (strain ATCC PRA-98 / G3)</name>
    <dbReference type="NCBI Taxonomy" id="412133"/>
    <lineage>
        <taxon>Eukaryota</taxon>
        <taxon>Metamonada</taxon>
        <taxon>Parabasalia</taxon>
        <taxon>Trichomonadida</taxon>
        <taxon>Trichomonadidae</taxon>
        <taxon>Trichomonas</taxon>
    </lineage>
</organism>
<evidence type="ECO:0000259" key="18">
    <source>
        <dbReference type="Pfam" id="PF21436"/>
    </source>
</evidence>
<evidence type="ECO:0000256" key="16">
    <source>
        <dbReference type="SAM" id="Phobius"/>
    </source>
</evidence>
<feature type="transmembrane region" description="Helical" evidence="16">
    <location>
        <begin position="12"/>
        <end position="32"/>
    </location>
</feature>
<dbReference type="PANTHER" id="PTHR13872">
    <property type="entry name" value="DOLICHYL-DIPHOSPHOOLIGOSACCHARIDE--PROTEIN GLYCOSYLTRANSFERASE SUBUNIT"/>
    <property type="match status" value="1"/>
</dbReference>
<keyword evidence="20" id="KW-1185">Reference proteome</keyword>
<evidence type="ECO:0000256" key="13">
    <source>
        <dbReference type="ARBA" id="ARBA00023136"/>
    </source>
</evidence>
<feature type="domain" description="STT3/PglB/AglB core" evidence="18">
    <location>
        <begin position="496"/>
        <end position="551"/>
    </location>
</feature>
<feature type="transmembrane region" description="Helical" evidence="16">
    <location>
        <begin position="348"/>
        <end position="368"/>
    </location>
</feature>
<dbReference type="EC" id="2.4.99.18" evidence="6"/>
<evidence type="ECO:0000256" key="1">
    <source>
        <dbReference type="ARBA" id="ARBA00001936"/>
    </source>
</evidence>
<accession>A2EI94</accession>
<comment type="subcellular location">
    <subcellularLocation>
        <location evidence="3">Endomembrane system</location>
        <topology evidence="3">Multi-pass membrane protein</topology>
    </subcellularLocation>
</comment>
<dbReference type="OrthoDB" id="10261066at2759"/>
<dbReference type="FunCoup" id="A2EI94">
    <property type="interactions" value="890"/>
</dbReference>
<dbReference type="GO" id="GO:0016020">
    <property type="term" value="C:membrane"/>
    <property type="evidence" value="ECO:0007669"/>
    <property type="project" value="InterPro"/>
</dbReference>
<feature type="transmembrane region" description="Helical" evidence="16">
    <location>
        <begin position="107"/>
        <end position="127"/>
    </location>
</feature>
<keyword evidence="10" id="KW-0479">Metal-binding</keyword>
<evidence type="ECO:0000313" key="20">
    <source>
        <dbReference type="Proteomes" id="UP000001542"/>
    </source>
</evidence>
<dbReference type="AlphaFoldDB" id="A2EI94"/>
<dbReference type="Gene3D" id="3.40.50.12610">
    <property type="match status" value="1"/>
</dbReference>
<dbReference type="GO" id="GO:0046872">
    <property type="term" value="F:metal ion binding"/>
    <property type="evidence" value="ECO:0007669"/>
    <property type="project" value="UniProtKB-KW"/>
</dbReference>
<sequence length="682" mass="77956">MAFSSTRKTIQLLIVILSCILSVLVRLFSNVINEPIIHEFDPHFNWRCSQFIDQHGFYEFLGWYDNISWYPQGRPVGETSYPGLMYTSVLFKRVLDFFHIKISLLQVCVHMGPVFATLTCLLSFLFGQLIYDSSLGCVFCILSSFVTGIISRSVAGSYDYECIALFIMLLALFSFAYALKNASILLSILSAFSFAYMALTWGGYVFVANAIPLFTVGLIAIGRYSWRLHVTYSIWAVVSLILIVQIPFIHEKLISKPEHFAMIATLFGIQGWGFFTYINTSFSKKTFTTISTFVICSVPLLFFVITILLSTGLVGDFSGRLLLMFDPSYAAKNIPIIASVAEHQTSSWSAYFMECAFFMGIFPVGCFFLIKDQIKIKNSILTEASMLLLIYGLSTLYFGGIMIRLVLVFSPACVYIAGIAIHKISKAAFRAKHGPKWAAISSLFFICVFSLYHSVWFACYSYSGDHIHFWVNTPRGQESSDDYREGYRWLWENTHRDDKVMSWWDYGYQITSMGGRGCMADGNTNNFTHIGIIGMTMGSPEEVSWRLARMMNMKYLLVIFGGASGYDGDDINKFMWMPKIANQTFHNISGSMFQKKEGYPIVGQIQTDNMTHSMMFKMCYYNFKDYQIHPTVQKGYDIARRTQISRGLDTLKFNLFEEAFSTKNWIVRIYKVLDDPQWNRVY</sequence>
<evidence type="ECO:0000256" key="3">
    <source>
        <dbReference type="ARBA" id="ARBA00004127"/>
    </source>
</evidence>
<evidence type="ECO:0000256" key="12">
    <source>
        <dbReference type="ARBA" id="ARBA00022989"/>
    </source>
</evidence>
<keyword evidence="8 19" id="KW-0808">Transferase</keyword>
<keyword evidence="7" id="KW-0328">Glycosyltransferase</keyword>
<comment type="cofactor">
    <cofactor evidence="1">
        <name>Mn(2+)</name>
        <dbReference type="ChEBI" id="CHEBI:29035"/>
    </cofactor>
</comment>
<dbReference type="InterPro" id="IPR003674">
    <property type="entry name" value="Oligo_trans_STT3"/>
</dbReference>
<reference evidence="19" key="1">
    <citation type="submission" date="2006-10" db="EMBL/GenBank/DDBJ databases">
        <authorList>
            <person name="Amadeo P."/>
            <person name="Zhao Q."/>
            <person name="Wortman J."/>
            <person name="Fraser-Liggett C."/>
            <person name="Carlton J."/>
        </authorList>
    </citation>
    <scope>NUCLEOTIDE SEQUENCE</scope>
    <source>
        <strain evidence="19">G3</strain>
    </source>
</reference>
<keyword evidence="11" id="KW-0460">Magnesium</keyword>
<evidence type="ECO:0000256" key="8">
    <source>
        <dbReference type="ARBA" id="ARBA00022679"/>
    </source>
</evidence>
<protein>
    <recommendedName>
        <fullName evidence="6">dolichyl-diphosphooligosaccharide--protein glycotransferase</fullName>
        <ecNumber evidence="6">2.4.99.18</ecNumber>
    </recommendedName>
</protein>
<evidence type="ECO:0000256" key="2">
    <source>
        <dbReference type="ARBA" id="ARBA00001946"/>
    </source>
</evidence>
<reference evidence="19" key="2">
    <citation type="journal article" date="2007" name="Science">
        <title>Draft genome sequence of the sexually transmitted pathogen Trichomonas vaginalis.</title>
        <authorList>
            <person name="Carlton J.M."/>
            <person name="Hirt R.P."/>
            <person name="Silva J.C."/>
            <person name="Delcher A.L."/>
            <person name="Schatz M."/>
            <person name="Zhao Q."/>
            <person name="Wortman J.R."/>
            <person name="Bidwell S.L."/>
            <person name="Alsmark U.C.M."/>
            <person name="Besteiro S."/>
            <person name="Sicheritz-Ponten T."/>
            <person name="Noel C.J."/>
            <person name="Dacks J.B."/>
            <person name="Foster P.G."/>
            <person name="Simillion C."/>
            <person name="Van de Peer Y."/>
            <person name="Miranda-Saavedra D."/>
            <person name="Barton G.J."/>
            <person name="Westrop G.D."/>
            <person name="Mueller S."/>
            <person name="Dessi D."/>
            <person name="Fiori P.L."/>
            <person name="Ren Q."/>
            <person name="Paulsen I."/>
            <person name="Zhang H."/>
            <person name="Bastida-Corcuera F.D."/>
            <person name="Simoes-Barbosa A."/>
            <person name="Brown M.T."/>
            <person name="Hayes R.D."/>
            <person name="Mukherjee M."/>
            <person name="Okumura C.Y."/>
            <person name="Schneider R."/>
            <person name="Smith A.J."/>
            <person name="Vanacova S."/>
            <person name="Villalvazo M."/>
            <person name="Haas B.J."/>
            <person name="Pertea M."/>
            <person name="Feldblyum T.V."/>
            <person name="Utterback T.R."/>
            <person name="Shu C.L."/>
            <person name="Osoegawa K."/>
            <person name="de Jong P.J."/>
            <person name="Hrdy I."/>
            <person name="Horvathova L."/>
            <person name="Zubacova Z."/>
            <person name="Dolezal P."/>
            <person name="Malik S.B."/>
            <person name="Logsdon J.M. Jr."/>
            <person name="Henze K."/>
            <person name="Gupta A."/>
            <person name="Wang C.C."/>
            <person name="Dunne R.L."/>
            <person name="Upcroft J.A."/>
            <person name="Upcroft P."/>
            <person name="White O."/>
            <person name="Salzberg S.L."/>
            <person name="Tang P."/>
            <person name="Chiu C.-H."/>
            <person name="Lee Y.-S."/>
            <person name="Embley T.M."/>
            <person name="Coombs G.H."/>
            <person name="Mottram J.C."/>
            <person name="Tachezy J."/>
            <person name="Fraser-Liggett C.M."/>
            <person name="Johnson P.J."/>
        </authorList>
    </citation>
    <scope>NUCLEOTIDE SEQUENCE [LARGE SCALE GENOMIC DNA]</scope>
    <source>
        <strain evidence="19">G3</strain>
    </source>
</reference>
<comment type="pathway">
    <text evidence="4">Protein modification; protein glycosylation.</text>
</comment>
<feature type="transmembrane region" description="Helical" evidence="16">
    <location>
        <begin position="405"/>
        <end position="425"/>
    </location>
</feature>
<dbReference type="UniPathway" id="UPA00378"/>
<feature type="transmembrane region" description="Helical" evidence="16">
    <location>
        <begin position="380"/>
        <end position="399"/>
    </location>
</feature>
<comment type="cofactor">
    <cofactor evidence="2">
        <name>Mg(2+)</name>
        <dbReference type="ChEBI" id="CHEBI:18420"/>
    </cofactor>
</comment>
<evidence type="ECO:0000256" key="7">
    <source>
        <dbReference type="ARBA" id="ARBA00022676"/>
    </source>
</evidence>
<feature type="transmembrane region" description="Helical" evidence="16">
    <location>
        <begin position="199"/>
        <end position="221"/>
    </location>
</feature>
<feature type="transmembrane region" description="Helical" evidence="16">
    <location>
        <begin position="290"/>
        <end position="314"/>
    </location>
</feature>
<dbReference type="GO" id="GO:0012505">
    <property type="term" value="C:endomembrane system"/>
    <property type="evidence" value="ECO:0007669"/>
    <property type="project" value="UniProtKB-SubCell"/>
</dbReference>
<evidence type="ECO:0000256" key="5">
    <source>
        <dbReference type="ARBA" id="ARBA00010810"/>
    </source>
</evidence>
<dbReference type="RefSeq" id="XP_001319877.1">
    <property type="nucleotide sequence ID" value="XM_001319842.1"/>
</dbReference>
<feature type="transmembrane region" description="Helical" evidence="16">
    <location>
        <begin position="260"/>
        <end position="278"/>
    </location>
</feature>
<evidence type="ECO:0000256" key="6">
    <source>
        <dbReference type="ARBA" id="ARBA00012605"/>
    </source>
</evidence>
<evidence type="ECO:0000259" key="17">
    <source>
        <dbReference type="Pfam" id="PF02516"/>
    </source>
</evidence>
<dbReference type="InterPro" id="IPR048999">
    <property type="entry name" value="STT3-PglB_core"/>
</dbReference>
<comment type="catalytic activity">
    <reaction evidence="15">
        <text>a di-trans,poly-cis-dolichyl diphosphooligosaccharide + L-asparaginyl-[protein] = N(4)-(oligosaccharide-(1-&gt;4)-N-acetyl-beta-D-glucosaminyl-(1-&gt;4)-N-acetyl-beta-D-glucosaminyl)-L-asparaginyl-[protein] + a di-trans,poly-cis-dolichyl diphosphate + H(+)</text>
        <dbReference type="Rhea" id="RHEA:22980"/>
        <dbReference type="Rhea" id="RHEA-COMP:12804"/>
        <dbReference type="Rhea" id="RHEA-COMP:12805"/>
        <dbReference type="Rhea" id="RHEA-COMP:19506"/>
        <dbReference type="Rhea" id="RHEA-COMP:19509"/>
        <dbReference type="ChEBI" id="CHEBI:15378"/>
        <dbReference type="ChEBI" id="CHEBI:50347"/>
        <dbReference type="ChEBI" id="CHEBI:57497"/>
        <dbReference type="ChEBI" id="CHEBI:57570"/>
        <dbReference type="ChEBI" id="CHEBI:132529"/>
        <dbReference type="EC" id="2.4.99.18"/>
    </reaction>
</comment>
<keyword evidence="12 16" id="KW-1133">Transmembrane helix</keyword>
<dbReference type="InParanoid" id="A2EI94"/>
<evidence type="ECO:0000256" key="10">
    <source>
        <dbReference type="ARBA" id="ARBA00022723"/>
    </source>
</evidence>
<feature type="transmembrane region" description="Helical" evidence="16">
    <location>
        <begin position="228"/>
        <end position="248"/>
    </location>
</feature>
<dbReference type="GO" id="GO:0004579">
    <property type="term" value="F:dolichyl-diphosphooligosaccharide-protein glycotransferase activity"/>
    <property type="evidence" value="ECO:0007669"/>
    <property type="project" value="UniProtKB-EC"/>
</dbReference>
<dbReference type="VEuPathDB" id="TrichDB:TVAG_430200"/>
<evidence type="ECO:0000256" key="9">
    <source>
        <dbReference type="ARBA" id="ARBA00022692"/>
    </source>
</evidence>
<evidence type="ECO:0000256" key="4">
    <source>
        <dbReference type="ARBA" id="ARBA00004922"/>
    </source>
</evidence>
<dbReference type="Proteomes" id="UP000001542">
    <property type="component" value="Unassembled WGS sequence"/>
</dbReference>
<evidence type="ECO:0000256" key="15">
    <source>
        <dbReference type="ARBA" id="ARBA00048829"/>
    </source>
</evidence>
<dbReference type="SMR" id="A2EI94"/>
<dbReference type="STRING" id="5722.A2EI94"/>
<feature type="transmembrane region" description="Helical" evidence="16">
    <location>
        <begin position="133"/>
        <end position="150"/>
    </location>
</feature>
<feature type="transmembrane region" description="Helical" evidence="16">
    <location>
        <begin position="162"/>
        <end position="179"/>
    </location>
</feature>
<keyword evidence="14" id="KW-0464">Manganese</keyword>
<gene>
    <name evidence="19" type="ORF">TVAG_430200</name>
</gene>
<proteinExistence type="inferred from homology"/>
<comment type="similarity">
    <text evidence="5">Belongs to the STT3 family.</text>
</comment>
<dbReference type="EMBL" id="DS113395">
    <property type="protein sequence ID" value="EAY07654.1"/>
    <property type="molecule type" value="Genomic_DNA"/>
</dbReference>
<evidence type="ECO:0000256" key="14">
    <source>
        <dbReference type="ARBA" id="ARBA00023211"/>
    </source>
</evidence>
<keyword evidence="9 16" id="KW-0812">Transmembrane</keyword>
<dbReference type="Pfam" id="PF21436">
    <property type="entry name" value="STT3-PglB_core"/>
    <property type="match status" value="1"/>
</dbReference>